<dbReference type="SMART" id="SM00790">
    <property type="entry name" value="AFOR_N"/>
    <property type="match status" value="1"/>
</dbReference>
<dbReference type="PANTHER" id="PTHR30038:SF0">
    <property type="entry name" value="TUNGSTEN-CONTAINING ALDEHYDE FERREDOXIN OXIDOREDUCTASE"/>
    <property type="match status" value="1"/>
</dbReference>
<protein>
    <submittedName>
        <fullName evidence="10">Aldehyde:ferredoxin oxidoreductase</fullName>
    </submittedName>
</protein>
<dbReference type="InterPro" id="IPR013983">
    <property type="entry name" value="Ald_Fedxn_OxRdtase_N"/>
</dbReference>
<dbReference type="SUPFAM" id="SSF48310">
    <property type="entry name" value="Aldehyde ferredoxin oxidoreductase, C-terminal domains"/>
    <property type="match status" value="1"/>
</dbReference>
<dbReference type="Proteomes" id="UP000190285">
    <property type="component" value="Unassembled WGS sequence"/>
</dbReference>
<dbReference type="InterPro" id="IPR013984">
    <property type="entry name" value="Ald_Fedxn_OxRdtase_dom2"/>
</dbReference>
<dbReference type="OrthoDB" id="9763894at2"/>
<dbReference type="InterPro" id="IPR036021">
    <property type="entry name" value="Tungsten_al_ferr_oxy-like_C"/>
</dbReference>
<organism evidence="10 11">
    <name type="scientific">Maledivibacter halophilus</name>
    <dbReference type="NCBI Taxonomy" id="36842"/>
    <lineage>
        <taxon>Bacteria</taxon>
        <taxon>Bacillati</taxon>
        <taxon>Bacillota</taxon>
        <taxon>Clostridia</taxon>
        <taxon>Peptostreptococcales</taxon>
        <taxon>Caminicellaceae</taxon>
        <taxon>Maledivibacter</taxon>
    </lineage>
</organism>
<comment type="cofactor">
    <cofactor evidence="8">
        <name>tungstopterin</name>
        <dbReference type="ChEBI" id="CHEBI:30402"/>
    </cofactor>
</comment>
<evidence type="ECO:0000256" key="6">
    <source>
        <dbReference type="ARBA" id="ARBA00023004"/>
    </source>
</evidence>
<dbReference type="SUPFAM" id="SSF56228">
    <property type="entry name" value="Aldehyde ferredoxin oxidoreductase, N-terminal domain"/>
    <property type="match status" value="1"/>
</dbReference>
<evidence type="ECO:0000256" key="2">
    <source>
        <dbReference type="ARBA" id="ARBA00011032"/>
    </source>
</evidence>
<keyword evidence="6" id="KW-0408">Iron</keyword>
<evidence type="ECO:0000256" key="4">
    <source>
        <dbReference type="ARBA" id="ARBA00022723"/>
    </source>
</evidence>
<reference evidence="11" key="1">
    <citation type="submission" date="2017-02" db="EMBL/GenBank/DDBJ databases">
        <authorList>
            <person name="Varghese N."/>
            <person name="Submissions S."/>
        </authorList>
    </citation>
    <scope>NUCLEOTIDE SEQUENCE [LARGE SCALE GENOMIC DNA]</scope>
    <source>
        <strain evidence="11">M1</strain>
    </source>
</reference>
<keyword evidence="5" id="KW-0560">Oxidoreductase</keyword>
<sequence>MLKGGYMGRILRINLTTGEIKTEELKEKMARDYIGGAGFGIKILADEVPGNIDPLSEDNKLIFAPGPLSGTSAPCSSRMAVVTKSPLTGAVGMSTSGGHLPVELKYAGYDVLIIEGKSDIPVYILIKDDNVSIKKADKIWGMNTFDTQSFLKHHLRDQNIRVACIGPAGENLSKMACIINERRAFGRKGVGAVMGSKNLKAIAVRGSKGVEIADIEKFKLARSSMLKAMKESPVLYPHFSKTGTPMIVDAISALGMFPSENYRSTGERDYTESIGSKVSTELSIASEPCYGCPVGCSQLKLARKNSNYPGALSDPEYETYYSFGGQTGVANIDSIIAADNLCDKLGLDTMSTGVTIGFAMELFENGLLTEEQLGGFKLNFGNHEAMYDIITEIAYRRKGAGELLCDGTKVLSEKVGNGSEKYAMHVKGLEFPAYDPRGAKAHGLNYATSYTGADHNRGYAFQEIFAIPVPKAYDRFEIEGKGKLTKWNQDVRLATTDCPTMCAFLLDMALPGVALQNTADMVNSVSGLNLTANEVEKVGERVNNLARLYNISAGFSRKDDTFPERIMTEPIKEGPSKGQYISKEDLDKMLDEYYEARSWTKDGVPTLEKLKELDIGDITI</sequence>
<dbReference type="Gene3D" id="3.60.9.10">
    <property type="entry name" value="Aldehyde ferredoxin oxidoreductase, N-terminal domain"/>
    <property type="match status" value="1"/>
</dbReference>
<keyword evidence="11" id="KW-1185">Reference proteome</keyword>
<evidence type="ECO:0000256" key="3">
    <source>
        <dbReference type="ARBA" id="ARBA00022485"/>
    </source>
</evidence>
<gene>
    <name evidence="10" type="ORF">SAMN02194393_04114</name>
</gene>
<evidence type="ECO:0000256" key="7">
    <source>
        <dbReference type="ARBA" id="ARBA00023014"/>
    </source>
</evidence>
<proteinExistence type="inferred from homology"/>
<dbReference type="InterPro" id="IPR001203">
    <property type="entry name" value="OxRdtase_Ald_Fedxn_C"/>
</dbReference>
<dbReference type="Pfam" id="PF01314">
    <property type="entry name" value="AFOR_C"/>
    <property type="match status" value="1"/>
</dbReference>
<evidence type="ECO:0000313" key="10">
    <source>
        <dbReference type="EMBL" id="SKC84463.1"/>
    </source>
</evidence>
<comment type="similarity">
    <text evidence="2">Belongs to the AOR/FOR family.</text>
</comment>
<dbReference type="Gene3D" id="1.10.599.10">
    <property type="entry name" value="Aldehyde Ferredoxin Oxidoreductase Protein, subunit A, domain 3"/>
    <property type="match status" value="1"/>
</dbReference>
<dbReference type="EMBL" id="FUZT01000011">
    <property type="protein sequence ID" value="SKC84463.1"/>
    <property type="molecule type" value="Genomic_DNA"/>
</dbReference>
<dbReference type="GO" id="GO:0009055">
    <property type="term" value="F:electron transfer activity"/>
    <property type="evidence" value="ECO:0007669"/>
    <property type="project" value="InterPro"/>
</dbReference>
<dbReference type="GO" id="GO:0016625">
    <property type="term" value="F:oxidoreductase activity, acting on the aldehyde or oxo group of donors, iron-sulfur protein as acceptor"/>
    <property type="evidence" value="ECO:0007669"/>
    <property type="project" value="InterPro"/>
</dbReference>
<dbReference type="PANTHER" id="PTHR30038">
    <property type="entry name" value="ALDEHYDE FERREDOXIN OXIDOREDUCTASE"/>
    <property type="match status" value="1"/>
</dbReference>
<evidence type="ECO:0000313" key="11">
    <source>
        <dbReference type="Proteomes" id="UP000190285"/>
    </source>
</evidence>
<comment type="cofactor">
    <cofactor evidence="1">
        <name>[4Fe-4S] cluster</name>
        <dbReference type="ChEBI" id="CHEBI:49883"/>
    </cofactor>
</comment>
<dbReference type="Pfam" id="PF02730">
    <property type="entry name" value="AFOR_N"/>
    <property type="match status" value="1"/>
</dbReference>
<keyword evidence="7" id="KW-0411">Iron-sulfur</keyword>
<evidence type="ECO:0000256" key="8">
    <source>
        <dbReference type="ARBA" id="ARBA00049934"/>
    </source>
</evidence>
<evidence type="ECO:0000259" key="9">
    <source>
        <dbReference type="SMART" id="SM00790"/>
    </source>
</evidence>
<keyword evidence="3" id="KW-0004">4Fe-4S</keyword>
<evidence type="ECO:0000256" key="5">
    <source>
        <dbReference type="ARBA" id="ARBA00023002"/>
    </source>
</evidence>
<dbReference type="InterPro" id="IPR013985">
    <property type="entry name" value="Ald_Fedxn_OxRdtase_dom3"/>
</dbReference>
<dbReference type="Gene3D" id="1.10.569.10">
    <property type="entry name" value="Aldehyde Ferredoxin Oxidoreductase Protein, subunit A, domain 2"/>
    <property type="match status" value="1"/>
</dbReference>
<dbReference type="GO" id="GO:0051539">
    <property type="term" value="F:4 iron, 4 sulfur cluster binding"/>
    <property type="evidence" value="ECO:0007669"/>
    <property type="project" value="UniProtKB-KW"/>
</dbReference>
<dbReference type="RefSeq" id="WP_079494232.1">
    <property type="nucleotide sequence ID" value="NZ_FUZT01000011.1"/>
</dbReference>
<dbReference type="InterPro" id="IPR036503">
    <property type="entry name" value="Ald_Fedxn_OxRdtase_N_sf"/>
</dbReference>
<feature type="domain" description="Aldehyde ferredoxin oxidoreductase N-terminal" evidence="9">
    <location>
        <begin position="6"/>
        <end position="208"/>
    </location>
</feature>
<accession>A0A1T5M8N7</accession>
<dbReference type="InterPro" id="IPR051919">
    <property type="entry name" value="W-dependent_AOR"/>
</dbReference>
<dbReference type="STRING" id="36842.SAMN02194393_04114"/>
<keyword evidence="4" id="KW-0479">Metal-binding</keyword>
<evidence type="ECO:0000256" key="1">
    <source>
        <dbReference type="ARBA" id="ARBA00001966"/>
    </source>
</evidence>
<dbReference type="GO" id="GO:0046872">
    <property type="term" value="F:metal ion binding"/>
    <property type="evidence" value="ECO:0007669"/>
    <property type="project" value="UniProtKB-KW"/>
</dbReference>
<dbReference type="AlphaFoldDB" id="A0A1T5M8N7"/>
<name>A0A1T5M8N7_9FIRM</name>